<dbReference type="KEGG" id="mpsh:QA539_10555"/>
<sequence length="88" mass="10004">MINVVNFNIPTPENTLHNPDSVIITPIYAKKDVLARMYGMSGSTVSRLVERARKDGIDNIAIRVSMTQTIYHIESFENYLKSIDSKFL</sequence>
<gene>
    <name evidence="1" type="ORF">QA539_10555</name>
</gene>
<evidence type="ECO:0000313" key="2">
    <source>
        <dbReference type="Proteomes" id="UP001465447"/>
    </source>
</evidence>
<accession>A0AAU6RK55</accession>
<proteinExistence type="predicted"/>
<dbReference type="RefSeq" id="WP_419895206.1">
    <property type="nucleotide sequence ID" value="NZ_CP124591.1"/>
</dbReference>
<protein>
    <recommendedName>
        <fullName evidence="3">Helix-turn-helix domain-containing protein</fullName>
    </recommendedName>
</protein>
<dbReference type="EMBL" id="CP124591">
    <property type="protein sequence ID" value="WZE70893.1"/>
    <property type="molecule type" value="Genomic_DNA"/>
</dbReference>
<organism evidence="1 2">
    <name type="scientific">Macrococcus psychrotolerans</name>
    <dbReference type="NCBI Taxonomy" id="3039389"/>
    <lineage>
        <taxon>Bacteria</taxon>
        <taxon>Bacillati</taxon>
        <taxon>Bacillota</taxon>
        <taxon>Bacilli</taxon>
        <taxon>Bacillales</taxon>
        <taxon>Staphylococcaceae</taxon>
        <taxon>Macrococcus</taxon>
    </lineage>
</organism>
<dbReference type="AlphaFoldDB" id="A0AAU6RK55"/>
<evidence type="ECO:0000313" key="1">
    <source>
        <dbReference type="EMBL" id="WZE70893.1"/>
    </source>
</evidence>
<evidence type="ECO:0008006" key="3">
    <source>
        <dbReference type="Google" id="ProtNLM"/>
    </source>
</evidence>
<keyword evidence="2" id="KW-1185">Reference proteome</keyword>
<dbReference type="Proteomes" id="UP001465447">
    <property type="component" value="Chromosome"/>
</dbReference>
<name>A0AAU6RK55_9STAP</name>
<reference evidence="1 2" key="1">
    <citation type="submission" date="2023-04" db="EMBL/GenBank/DDBJ databases">
        <title>Macrococci isolated from food, foodproducing animals, and human clinical materials.</title>
        <authorList>
            <person name="Maslanova I."/>
            <person name="Svec P."/>
            <person name="Sedlacek I."/>
            <person name="Novakova D."/>
            <person name="Keller J.E."/>
            <person name="Schwendener S."/>
            <person name="Finstrlova A."/>
            <person name="Botka T."/>
            <person name="Kovarovic V."/>
            <person name="Petras P."/>
            <person name="Perreten V."/>
            <person name="Pantucek R."/>
        </authorList>
    </citation>
    <scope>NUCLEOTIDE SEQUENCE [LARGE SCALE GENOMIC DNA]</scope>
    <source>
        <strain evidence="1 2">CCM 8659</strain>
    </source>
</reference>